<dbReference type="EMBL" id="ADLT01000065">
    <property type="protein sequence ID" value="EHO62222.1"/>
    <property type="molecule type" value="Genomic_DNA"/>
</dbReference>
<dbReference type="Proteomes" id="UP000003277">
    <property type="component" value="Unassembled WGS sequence"/>
</dbReference>
<dbReference type="SUPFAM" id="SSF52058">
    <property type="entry name" value="L domain-like"/>
    <property type="match status" value="1"/>
</dbReference>
<dbReference type="Pfam" id="PF13240">
    <property type="entry name" value="Zn_Ribbon_1"/>
    <property type="match status" value="1"/>
</dbReference>
<dbReference type="InterPro" id="IPR026870">
    <property type="entry name" value="Zinc_ribbon_dom"/>
</dbReference>
<dbReference type="HOGENOM" id="CLU_296250_0_0_9"/>
<keyword evidence="3" id="KW-1185">Reference proteome</keyword>
<comment type="caution">
    <text evidence="2">The sequence shown here is derived from an EMBL/GenBank/DDBJ whole genome shotgun (WGS) entry which is preliminary data.</text>
</comment>
<organism evidence="2 3">
    <name type="scientific">Dialister succinatiphilus YIT 11850</name>
    <dbReference type="NCBI Taxonomy" id="742743"/>
    <lineage>
        <taxon>Bacteria</taxon>
        <taxon>Bacillati</taxon>
        <taxon>Bacillota</taxon>
        <taxon>Negativicutes</taxon>
        <taxon>Veillonellales</taxon>
        <taxon>Veillonellaceae</taxon>
        <taxon>Dialister</taxon>
    </lineage>
</organism>
<gene>
    <name evidence="2" type="ORF">HMPREF9453_01940</name>
</gene>
<dbReference type="RefSeq" id="WP_008860434.1">
    <property type="nucleotide sequence ID" value="NZ_JH591189.1"/>
</dbReference>
<name>H1D2V2_9FIRM</name>
<dbReference type="eggNOG" id="COG5492">
    <property type="taxonomic scope" value="Bacteria"/>
</dbReference>
<dbReference type="InterPro" id="IPR053139">
    <property type="entry name" value="Surface_bspA-like"/>
</dbReference>
<dbReference type="STRING" id="742743.HMPREF9453_01940"/>
<dbReference type="PATRIC" id="fig|742743.3.peg.1954"/>
<dbReference type="Pfam" id="PF13306">
    <property type="entry name" value="LRR_5"/>
    <property type="match status" value="3"/>
</dbReference>
<proteinExistence type="predicted"/>
<feature type="domain" description="Zinc-ribbon" evidence="1">
    <location>
        <begin position="2"/>
        <end position="24"/>
    </location>
</feature>
<evidence type="ECO:0000313" key="3">
    <source>
        <dbReference type="Proteomes" id="UP000003277"/>
    </source>
</evidence>
<dbReference type="OrthoDB" id="1824119at2"/>
<dbReference type="PANTHER" id="PTHR45661">
    <property type="entry name" value="SURFACE ANTIGEN"/>
    <property type="match status" value="1"/>
</dbReference>
<evidence type="ECO:0000313" key="2">
    <source>
        <dbReference type="EMBL" id="EHO62222.1"/>
    </source>
</evidence>
<dbReference type="PANTHER" id="PTHR45661:SF3">
    <property type="entry name" value="IG-LIKE DOMAIN-CONTAINING PROTEIN"/>
    <property type="match status" value="1"/>
</dbReference>
<dbReference type="InterPro" id="IPR026906">
    <property type="entry name" value="LRR_5"/>
</dbReference>
<sequence>MFCMNCGKPLPDGSKFCPHCGTPVISSEGKGSSEEGPSLDDLLKKVDEKKEEKIYPIFCSPHDDSESLRPFHDGERGVYAFDMDGCHFEYDERQVGFFRLFKVMMAEAKTPAELKRIYLGEGDVKGLLQFVSDEKAVKELFGSLLKKESSLLMGRGIYGLEFQNFMTRDTKEGAPSALDAWQDFIEFLLEKVGRITGSAEAARKYRELRKEYRGRIIGGGFGIGGAIEGMITAGIANLVIGAGHSLFNAIGNAFTNSQERQELEKLFQSEDLMKSFMNAYQRAAGCLVMDAADRLNLLPLDKKDVRVPERILSAIQNGELEKGRRKDGAAYALAHNPCSMLSYKLFYAFGRDQKGTADRIAEAFGLGGALEKVKYELSMAVLSSYEKQRGLPLPSLLQRIKEGGTALDEIMDRELLPKAGDIAAAMEGVETRFPYDLMDELKKETEEIVIQKGQSRNMGEDGTIPSFYFYHRDDESITLPEGVTALSDYAFCYCRNLKEIRLPKSLRTIGRHAFYRLPSLKVLSIPSSVSVYPLSAAEGNMVVELSPDTMVEDDEDRESPVRLDIPLSGKAYEYMKERDLLDSHTTILTKAGAGDIISAKEHPGLPVEYRRLLPDISKLLEEDNDRFPEVIHIPEKGEGAAPYRKLDCSAFIKAPICYLHLKGDIKEIGESCFQKSTVYQIKADEGLESIGAHAFEGLLYFAKAELPRSLSYVGDHAFAHCRDLHFMELLQQDCRIGEGVFEGDEITVCCLPGSSWEVYCRENHIPYFLKGEKSPLMRKVKDEQLKRKYWAENHWHIYDNSKYYSHDGFMDDFKRTAPSTSSIRGIPVDSRGREKEDNGERIYFIRVQAEKNGDYDREAMARAIMADPRRPAYTSADGKRHILIYPWTMTFNNYICTDTYNHATLLYVNGGRDIEYIGEYAFASSELIAFYGEKVREVWAGAFKDCRALTYVELGNNLFRLEDEAFADCPNLRTITLPSNLREIGKDVFKNTPVTVKCERDSNAYTYCMENGIPVECWD</sequence>
<reference evidence="2 3" key="1">
    <citation type="submission" date="2011-11" db="EMBL/GenBank/DDBJ databases">
        <title>The Genome Sequence of Dialister succinatiphilus YIT 11850.</title>
        <authorList>
            <consortium name="The Broad Institute Genome Sequencing Platform"/>
            <person name="Earl A."/>
            <person name="Ward D."/>
            <person name="Feldgarden M."/>
            <person name="Gevers D."/>
            <person name="Morotomi M."/>
            <person name="Young S.K."/>
            <person name="Zeng Q."/>
            <person name="Gargeya S."/>
            <person name="Fitzgerald M."/>
            <person name="Haas B."/>
            <person name="Abouelleil A."/>
            <person name="Alvarado L."/>
            <person name="Arachchi H.M."/>
            <person name="Berlin A."/>
            <person name="Brown A."/>
            <person name="Chapman S.B."/>
            <person name="Dunbar C."/>
            <person name="Gearin G."/>
            <person name="Goldberg J."/>
            <person name="Griggs A."/>
            <person name="Gujja S."/>
            <person name="Heiman D."/>
            <person name="Howarth C."/>
            <person name="Lui A."/>
            <person name="MacDonald P.J.P."/>
            <person name="Montmayeur A."/>
            <person name="Murphy C."/>
            <person name="Neiman D."/>
            <person name="Pearson M."/>
            <person name="Priest M."/>
            <person name="Roberts A."/>
            <person name="Saif S."/>
            <person name="Shea T."/>
            <person name="Sisk P."/>
            <person name="Stolte C."/>
            <person name="Sykes S."/>
            <person name="Wortman J."/>
            <person name="Nusbaum C."/>
            <person name="Birren B."/>
        </authorList>
    </citation>
    <scope>NUCLEOTIDE SEQUENCE [LARGE SCALE GENOMIC DNA]</scope>
    <source>
        <strain evidence="2 3">YIT 11850</strain>
    </source>
</reference>
<protein>
    <recommendedName>
        <fullName evidence="1">Zinc-ribbon domain-containing protein</fullName>
    </recommendedName>
</protein>
<dbReference type="InterPro" id="IPR032675">
    <property type="entry name" value="LRR_dom_sf"/>
</dbReference>
<dbReference type="AlphaFoldDB" id="H1D2V2"/>
<evidence type="ECO:0000259" key="1">
    <source>
        <dbReference type="Pfam" id="PF13240"/>
    </source>
</evidence>
<dbReference type="Gene3D" id="3.80.10.10">
    <property type="entry name" value="Ribonuclease Inhibitor"/>
    <property type="match status" value="3"/>
</dbReference>
<accession>H1D2V2</accession>